<keyword evidence="11 18" id="KW-0413">Isomerase</keyword>
<evidence type="ECO:0000256" key="6">
    <source>
        <dbReference type="ARBA" id="ARBA00022741"/>
    </source>
</evidence>
<dbReference type="NCBIfam" id="TIGR00197">
    <property type="entry name" value="yjeF_nterm"/>
    <property type="match status" value="1"/>
</dbReference>
<dbReference type="GO" id="GO:0046872">
    <property type="term" value="F:metal ion binding"/>
    <property type="evidence" value="ECO:0007669"/>
    <property type="project" value="UniProtKB-UniRule"/>
</dbReference>
<comment type="similarity">
    <text evidence="3 19">In the N-terminal section; belongs to the NnrE/AIBP family.</text>
</comment>
<feature type="binding site" evidence="18">
    <location>
        <begin position="136"/>
        <end position="142"/>
    </location>
    <ligand>
        <name>(6S)-NADPHX</name>
        <dbReference type="ChEBI" id="CHEBI:64076"/>
    </ligand>
</feature>
<evidence type="ECO:0000256" key="3">
    <source>
        <dbReference type="ARBA" id="ARBA00006001"/>
    </source>
</evidence>
<dbReference type="InterPro" id="IPR030677">
    <property type="entry name" value="Nnr"/>
</dbReference>
<evidence type="ECO:0000256" key="10">
    <source>
        <dbReference type="ARBA" id="ARBA00023027"/>
    </source>
</evidence>
<dbReference type="InterPro" id="IPR029056">
    <property type="entry name" value="Ribokinase-like"/>
</dbReference>
<evidence type="ECO:0000256" key="14">
    <source>
        <dbReference type="ARBA" id="ARBA00025153"/>
    </source>
</evidence>
<dbReference type="GO" id="GO:0110051">
    <property type="term" value="P:metabolite repair"/>
    <property type="evidence" value="ECO:0007669"/>
    <property type="project" value="TreeGrafter"/>
</dbReference>
<dbReference type="GO" id="GO:0005524">
    <property type="term" value="F:ATP binding"/>
    <property type="evidence" value="ECO:0007669"/>
    <property type="project" value="UniProtKB-UniRule"/>
</dbReference>
<evidence type="ECO:0000256" key="8">
    <source>
        <dbReference type="ARBA" id="ARBA00022857"/>
    </source>
</evidence>
<dbReference type="Proteomes" id="UP000811545">
    <property type="component" value="Unassembled WGS sequence"/>
</dbReference>
<dbReference type="EMBL" id="QLTW01000005">
    <property type="protein sequence ID" value="MBT9144368.1"/>
    <property type="molecule type" value="Genomic_DNA"/>
</dbReference>
<evidence type="ECO:0000313" key="22">
    <source>
        <dbReference type="EMBL" id="MBT9144368.1"/>
    </source>
</evidence>
<gene>
    <name evidence="22" type="primary">nnr</name>
    <name evidence="17" type="synonym">nnrD</name>
    <name evidence="18" type="synonym">nnrE</name>
    <name evidence="22" type="ORF">DDT42_00207</name>
</gene>
<dbReference type="HAMAP" id="MF_01966">
    <property type="entry name" value="NADHX_epimerase"/>
    <property type="match status" value="1"/>
</dbReference>
<keyword evidence="10 17" id="KW-0520">NAD</keyword>
<dbReference type="AlphaFoldDB" id="A0A9E2BEZ9"/>
<dbReference type="HAMAP" id="MF_01965">
    <property type="entry name" value="NADHX_dehydratase"/>
    <property type="match status" value="1"/>
</dbReference>
<sequence>MSDLVLNSEEVREYERILTEEQGTTIDTLMENAGKEVALFISKIEPLKHKKITFWCGPGNNGGDGLVASRHLFNKGYQDIKIYLSGSRDRATPLTRKNLDLCYKEGLKVEIFSESLSQESMERTLGSDIVIDSLLGIGLKDEVRVNYKGIIEVINQSSARVVSVDIPSGVSADSGDILGVAVRADYTVTMGTLKPGLLFYPGRELSGEIVIANLGGTVNSSRFSTKIITETLISRHLPVRKEDSHKGSFGRLLFVGGSFNYQGAPIFVSLGFFKVGGGYIYSLVPKTVVSALTNWVPEVVLTEPSIKDNYLTIGDLTAITDLLPKCQVMVVGPGLGKEKGSLQLVEKIIDDSHLPLIIDGDALLVLRDNLERLKKRKFPTIITPHFGEYALITGKNTNYFDKRTIIEEIRSFSRENNLLLLLKGNPTIVAFPDGKIFLCPVGNVSLATPGSGDVLAGILAGFIAQGVSIKEAILLAVYLHGAVGETLSGEYEKRGLLARDIAFKIPELMNQLRANQLNIIKNRFLREVTDV</sequence>
<dbReference type="PROSITE" id="PS51385">
    <property type="entry name" value="YJEF_N"/>
    <property type="match status" value="1"/>
</dbReference>
<evidence type="ECO:0000313" key="23">
    <source>
        <dbReference type="Proteomes" id="UP000811545"/>
    </source>
</evidence>
<comment type="catalytic activity">
    <reaction evidence="2 18 19">
        <text>(6R)-NADPHX = (6S)-NADPHX</text>
        <dbReference type="Rhea" id="RHEA:32227"/>
        <dbReference type="ChEBI" id="CHEBI:64076"/>
        <dbReference type="ChEBI" id="CHEBI:64077"/>
        <dbReference type="EC" id="5.1.99.6"/>
    </reaction>
</comment>
<comment type="subunit">
    <text evidence="17">Homotetramer.</text>
</comment>
<keyword evidence="9 18" id="KW-0630">Potassium</keyword>
<evidence type="ECO:0000256" key="5">
    <source>
        <dbReference type="ARBA" id="ARBA00022723"/>
    </source>
</evidence>
<evidence type="ECO:0000256" key="18">
    <source>
        <dbReference type="HAMAP-Rule" id="MF_01966"/>
    </source>
</evidence>
<organism evidence="22 23">
    <name type="scientific">Psychracetigena formicireducens</name>
    <dbReference type="NCBI Taxonomy" id="2986056"/>
    <lineage>
        <taxon>Bacteria</taxon>
        <taxon>Bacillati</taxon>
        <taxon>Candidatus Lithacetigenota</taxon>
        <taxon>Candidatus Psychracetigena</taxon>
    </lineage>
</organism>
<dbReference type="SUPFAM" id="SSF64153">
    <property type="entry name" value="YjeF N-terminal domain-like"/>
    <property type="match status" value="1"/>
</dbReference>
<dbReference type="PANTHER" id="PTHR12592">
    <property type="entry name" value="ATP-DEPENDENT (S)-NAD(P)H-HYDRATE DEHYDRATASE FAMILY MEMBER"/>
    <property type="match status" value="1"/>
</dbReference>
<keyword evidence="8 17" id="KW-0521">NADP</keyword>
<comment type="function">
    <text evidence="17">Catalyzes the dehydration of the S-form of NAD(P)HX at the expense of ADP, which is converted to AMP. Together with NAD(P)HX epimerase, which catalyzes the epimerization of the S- and R-forms, the enzyme allows the repair of both epimers of NAD(P)HX, a damaged form of NAD(P)H that is a result of enzymatic or heat-dependent hydration.</text>
</comment>
<evidence type="ECO:0000256" key="12">
    <source>
        <dbReference type="ARBA" id="ARBA00023239"/>
    </source>
</evidence>
<feature type="binding site" evidence="18">
    <location>
        <position position="132"/>
    </location>
    <ligand>
        <name>K(+)</name>
        <dbReference type="ChEBI" id="CHEBI:29103"/>
    </ligand>
</feature>
<feature type="binding site" evidence="18">
    <location>
        <begin position="60"/>
        <end position="64"/>
    </location>
    <ligand>
        <name>(6S)-NADPHX</name>
        <dbReference type="ChEBI" id="CHEBI:64076"/>
    </ligand>
</feature>
<keyword evidence="7 17" id="KW-0067">ATP-binding</keyword>
<evidence type="ECO:0000259" key="21">
    <source>
        <dbReference type="PROSITE" id="PS51385"/>
    </source>
</evidence>
<dbReference type="GO" id="GO:0052856">
    <property type="term" value="F:NAD(P)HX epimerase activity"/>
    <property type="evidence" value="ECO:0007669"/>
    <property type="project" value="UniProtKB-UniRule"/>
</dbReference>
<comment type="caution">
    <text evidence="22">The sequence shown here is derived from an EMBL/GenBank/DDBJ whole genome shotgun (WGS) entry which is preliminary data.</text>
</comment>
<dbReference type="CDD" id="cd01171">
    <property type="entry name" value="YXKO-related"/>
    <property type="match status" value="1"/>
</dbReference>
<evidence type="ECO:0000256" key="4">
    <source>
        <dbReference type="ARBA" id="ARBA00009524"/>
    </source>
</evidence>
<dbReference type="GO" id="GO:0046496">
    <property type="term" value="P:nicotinamide nucleotide metabolic process"/>
    <property type="evidence" value="ECO:0007669"/>
    <property type="project" value="UniProtKB-UniRule"/>
</dbReference>
<dbReference type="Gene3D" id="3.40.1190.20">
    <property type="match status" value="1"/>
</dbReference>
<evidence type="ECO:0000256" key="19">
    <source>
        <dbReference type="PIRNR" id="PIRNR017184"/>
    </source>
</evidence>
<keyword evidence="12 17" id="KW-0456">Lyase</keyword>
<comment type="similarity">
    <text evidence="17">Belongs to the NnrD/CARKD family.</text>
</comment>
<dbReference type="EC" id="5.1.99.6" evidence="19"/>
<feature type="binding site" evidence="18">
    <location>
        <position position="61"/>
    </location>
    <ligand>
        <name>K(+)</name>
        <dbReference type="ChEBI" id="CHEBI:29103"/>
    </ligand>
</feature>
<feature type="binding site" evidence="18">
    <location>
        <position position="165"/>
    </location>
    <ligand>
        <name>(6S)-NADPHX</name>
        <dbReference type="ChEBI" id="CHEBI:64076"/>
    </ligand>
</feature>
<comment type="similarity">
    <text evidence="18">Belongs to the NnrE/AIBP family.</text>
</comment>
<evidence type="ECO:0000256" key="17">
    <source>
        <dbReference type="HAMAP-Rule" id="MF_01965"/>
    </source>
</evidence>
<evidence type="ECO:0000256" key="16">
    <source>
        <dbReference type="ARBA" id="ARBA00049209"/>
    </source>
</evidence>
<dbReference type="SUPFAM" id="SSF53613">
    <property type="entry name" value="Ribokinase-like"/>
    <property type="match status" value="1"/>
</dbReference>
<evidence type="ECO:0000256" key="2">
    <source>
        <dbReference type="ARBA" id="ARBA00000909"/>
    </source>
</evidence>
<feature type="binding site" evidence="17">
    <location>
        <begin position="423"/>
        <end position="427"/>
    </location>
    <ligand>
        <name>AMP</name>
        <dbReference type="ChEBI" id="CHEBI:456215"/>
    </ligand>
</feature>
<feature type="binding site" evidence="17">
    <location>
        <position position="334"/>
    </location>
    <ligand>
        <name>(6S)-NADPHX</name>
        <dbReference type="ChEBI" id="CHEBI:64076"/>
    </ligand>
</feature>
<comment type="similarity">
    <text evidence="4 19">In the C-terminal section; belongs to the NnrD/CARKD family.</text>
</comment>
<evidence type="ECO:0000256" key="7">
    <source>
        <dbReference type="ARBA" id="ARBA00022840"/>
    </source>
</evidence>
<evidence type="ECO:0000256" key="1">
    <source>
        <dbReference type="ARBA" id="ARBA00000013"/>
    </source>
</evidence>
<dbReference type="GO" id="GO:0052855">
    <property type="term" value="F:ADP-dependent NAD(P)H-hydrate dehydratase activity"/>
    <property type="evidence" value="ECO:0007669"/>
    <property type="project" value="UniProtKB-UniRule"/>
</dbReference>
<feature type="binding site" evidence="18">
    <location>
        <position position="168"/>
    </location>
    <ligand>
        <name>K(+)</name>
        <dbReference type="ChEBI" id="CHEBI:29103"/>
    </ligand>
</feature>
<proteinExistence type="inferred from homology"/>
<dbReference type="Pfam" id="PF01256">
    <property type="entry name" value="Carb_kinase"/>
    <property type="match status" value="1"/>
</dbReference>
<reference evidence="22 23" key="1">
    <citation type="journal article" date="2021" name="bioRxiv">
        <title>Unique metabolic strategies in Hadean analogues reveal hints for primordial physiology.</title>
        <authorList>
            <person name="Nobu M.K."/>
            <person name="Nakai R."/>
            <person name="Tamazawa S."/>
            <person name="Mori H."/>
            <person name="Toyoda A."/>
            <person name="Ijiri A."/>
            <person name="Suzuki S."/>
            <person name="Kurokawa K."/>
            <person name="Kamagata Y."/>
            <person name="Tamaki H."/>
        </authorList>
    </citation>
    <scope>NUCLEOTIDE SEQUENCE [LARGE SCALE GENOMIC DNA]</scope>
    <source>
        <strain evidence="22">BS525</strain>
    </source>
</reference>
<keyword evidence="5 18" id="KW-0479">Metal-binding</keyword>
<feature type="binding site" evidence="17">
    <location>
        <position position="453"/>
    </location>
    <ligand>
        <name>(6S)-NADPHX</name>
        <dbReference type="ChEBI" id="CHEBI:64076"/>
    </ligand>
</feature>
<evidence type="ECO:0000259" key="20">
    <source>
        <dbReference type="PROSITE" id="PS51383"/>
    </source>
</evidence>
<feature type="domain" description="YjeF N-terminal" evidence="21">
    <location>
        <begin position="11"/>
        <end position="222"/>
    </location>
</feature>
<keyword evidence="6 17" id="KW-0547">Nucleotide-binding</keyword>
<dbReference type="NCBIfam" id="TIGR00196">
    <property type="entry name" value="yjeF_cterm"/>
    <property type="match status" value="1"/>
</dbReference>
<keyword evidence="13" id="KW-0511">Multifunctional enzyme</keyword>
<comment type="function">
    <text evidence="18">Catalyzes the epimerization of the S- and R-forms of NAD(P)HX, a damaged form of NAD(P)H that is a result of enzymatic or heat-dependent hydration. This is a prerequisite for the S-specific NAD(P)H-hydrate dehydratase to allow the repair of both epimers of NAD(P)HX.</text>
</comment>
<name>A0A9E2BEZ9_PSYF1</name>
<comment type="catalytic activity">
    <reaction evidence="1 18 19">
        <text>(6R)-NADHX = (6S)-NADHX</text>
        <dbReference type="Rhea" id="RHEA:32215"/>
        <dbReference type="ChEBI" id="CHEBI:64074"/>
        <dbReference type="ChEBI" id="CHEBI:64075"/>
        <dbReference type="EC" id="5.1.99.6"/>
    </reaction>
</comment>
<evidence type="ECO:0000256" key="11">
    <source>
        <dbReference type="ARBA" id="ARBA00023235"/>
    </source>
</evidence>
<protein>
    <recommendedName>
        <fullName evidence="19">Bifunctional NAD(P)H-hydrate repair enzyme</fullName>
    </recommendedName>
    <alternativeName>
        <fullName evidence="19">Nicotinamide nucleotide repair protein</fullName>
    </alternativeName>
    <domain>
        <recommendedName>
            <fullName evidence="19">ADP-dependent (S)-NAD(P)H-hydrate dehydratase</fullName>
            <ecNumber evidence="19">4.2.1.136</ecNumber>
        </recommendedName>
        <alternativeName>
            <fullName evidence="19">ADP-dependent NAD(P)HX dehydratase</fullName>
        </alternativeName>
    </domain>
    <domain>
        <recommendedName>
            <fullName evidence="19">NAD(P)H-hydrate epimerase</fullName>
            <ecNumber evidence="19">5.1.99.6</ecNumber>
        </recommendedName>
    </domain>
</protein>
<dbReference type="Pfam" id="PF03853">
    <property type="entry name" value="YjeF_N"/>
    <property type="match status" value="1"/>
</dbReference>
<dbReference type="PANTHER" id="PTHR12592:SF0">
    <property type="entry name" value="ATP-DEPENDENT (S)-NAD(P)H-HYDRATE DEHYDRATASE"/>
    <property type="match status" value="1"/>
</dbReference>
<feature type="binding site" evidence="17">
    <location>
        <position position="385"/>
    </location>
    <ligand>
        <name>(6S)-NADPHX</name>
        <dbReference type="ChEBI" id="CHEBI:64076"/>
    </ligand>
</feature>
<dbReference type="EC" id="4.2.1.136" evidence="19"/>
<feature type="binding site" evidence="18">
    <location>
        <position position="147"/>
    </location>
    <ligand>
        <name>(6S)-NADPHX</name>
        <dbReference type="ChEBI" id="CHEBI:64076"/>
    </ligand>
</feature>
<accession>A0A9E2BEZ9</accession>
<evidence type="ECO:0000256" key="15">
    <source>
        <dbReference type="ARBA" id="ARBA00048238"/>
    </source>
</evidence>
<comment type="function">
    <text evidence="14 19">Bifunctional enzyme that catalyzes the epimerization of the S- and R-forms of NAD(P)HX and the dehydration of the S-form of NAD(P)HX at the expense of ADP, which is converted to AMP. This allows the repair of both epimers of NAD(P)HX, a damaged form of NAD(P)H that is a result of enzymatic or heat-dependent hydration.</text>
</comment>
<dbReference type="PIRSF" id="PIRSF017184">
    <property type="entry name" value="Nnr"/>
    <property type="match status" value="1"/>
</dbReference>
<dbReference type="InterPro" id="IPR004443">
    <property type="entry name" value="YjeF_N_dom"/>
</dbReference>
<comment type="catalytic activity">
    <reaction evidence="16 17 19">
        <text>(6S)-NADPHX + ADP = AMP + phosphate + NADPH + H(+)</text>
        <dbReference type="Rhea" id="RHEA:32235"/>
        <dbReference type="ChEBI" id="CHEBI:15378"/>
        <dbReference type="ChEBI" id="CHEBI:43474"/>
        <dbReference type="ChEBI" id="CHEBI:57783"/>
        <dbReference type="ChEBI" id="CHEBI:64076"/>
        <dbReference type="ChEBI" id="CHEBI:456215"/>
        <dbReference type="ChEBI" id="CHEBI:456216"/>
        <dbReference type="EC" id="4.2.1.136"/>
    </reaction>
</comment>
<dbReference type="PROSITE" id="PS51383">
    <property type="entry name" value="YJEF_C_3"/>
    <property type="match status" value="1"/>
</dbReference>
<comment type="cofactor">
    <cofactor evidence="18 19">
        <name>K(+)</name>
        <dbReference type="ChEBI" id="CHEBI:29103"/>
    </cofactor>
    <text evidence="18 19">Binds 1 potassium ion per subunit.</text>
</comment>
<feature type="binding site" evidence="17">
    <location>
        <position position="264"/>
    </location>
    <ligand>
        <name>(6S)-NADPHX</name>
        <dbReference type="ChEBI" id="CHEBI:64076"/>
    </ligand>
</feature>
<evidence type="ECO:0000256" key="9">
    <source>
        <dbReference type="ARBA" id="ARBA00022958"/>
    </source>
</evidence>
<feature type="domain" description="YjeF C-terminal" evidence="20">
    <location>
        <begin position="229"/>
        <end position="512"/>
    </location>
</feature>
<evidence type="ECO:0000256" key="13">
    <source>
        <dbReference type="ARBA" id="ARBA00023268"/>
    </source>
</evidence>
<feature type="binding site" evidence="17">
    <location>
        <position position="452"/>
    </location>
    <ligand>
        <name>AMP</name>
        <dbReference type="ChEBI" id="CHEBI:456215"/>
    </ligand>
</feature>
<dbReference type="InterPro" id="IPR000631">
    <property type="entry name" value="CARKD"/>
</dbReference>
<dbReference type="InterPro" id="IPR036652">
    <property type="entry name" value="YjeF_N_dom_sf"/>
</dbReference>
<comment type="cofactor">
    <cofactor evidence="17">
        <name>Mg(2+)</name>
        <dbReference type="ChEBI" id="CHEBI:18420"/>
    </cofactor>
</comment>
<dbReference type="Gene3D" id="3.40.50.10260">
    <property type="entry name" value="YjeF N-terminal domain"/>
    <property type="match status" value="1"/>
</dbReference>
<comment type="catalytic activity">
    <reaction evidence="15 17 19">
        <text>(6S)-NADHX + ADP = AMP + phosphate + NADH + H(+)</text>
        <dbReference type="Rhea" id="RHEA:32223"/>
        <dbReference type="ChEBI" id="CHEBI:15378"/>
        <dbReference type="ChEBI" id="CHEBI:43474"/>
        <dbReference type="ChEBI" id="CHEBI:57945"/>
        <dbReference type="ChEBI" id="CHEBI:64074"/>
        <dbReference type="ChEBI" id="CHEBI:456215"/>
        <dbReference type="ChEBI" id="CHEBI:456216"/>
        <dbReference type="EC" id="4.2.1.136"/>
    </reaction>
</comment>